<dbReference type="PANTHER" id="PTHR36529:SF1">
    <property type="entry name" value="GLYCOSYLTRANSFERASE"/>
    <property type="match status" value="1"/>
</dbReference>
<sequence>MSLSISLHMLARSPIPGRVKTRLIPALGPEGSCDLQRLMLERAMRLPAEGFSDRFIWLDDGPDESVQALADKHGWTLVEQPAGDLGERMRTIAALGLAGSDAVMLIGNDCPALDGEYLQQACSALSKNPAVIGPAEDGGYVLLGLRQLDPLLFSDMPWGTEKVLRKTCQRLRQLGWAHHLLDPLWDVDRPEDLPRLASLGIRIEV</sequence>
<organism evidence="1">
    <name type="scientific">Pseudomonas marincola</name>
    <dbReference type="NCBI Taxonomy" id="437900"/>
    <lineage>
        <taxon>Bacteria</taxon>
        <taxon>Pseudomonadati</taxon>
        <taxon>Pseudomonadota</taxon>
        <taxon>Gammaproteobacteria</taxon>
        <taxon>Pseudomonadales</taxon>
        <taxon>Pseudomonadaceae</taxon>
        <taxon>Pseudomonas</taxon>
    </lineage>
</organism>
<dbReference type="Pfam" id="PF09837">
    <property type="entry name" value="DUF2064"/>
    <property type="match status" value="1"/>
</dbReference>
<evidence type="ECO:0000313" key="1">
    <source>
        <dbReference type="EMBL" id="VEV95144.1"/>
    </source>
</evidence>
<name>A0A653DZ84_9PSED</name>
<dbReference type="EMBL" id="LR215729">
    <property type="protein sequence ID" value="VEV95144.1"/>
    <property type="molecule type" value="Genomic_DNA"/>
</dbReference>
<dbReference type="InterPro" id="IPR018641">
    <property type="entry name" value="Trfase_1_rSAM/seldom-assoc"/>
</dbReference>
<dbReference type="InterPro" id="IPR029044">
    <property type="entry name" value="Nucleotide-diphossugar_trans"/>
</dbReference>
<dbReference type="SUPFAM" id="SSF53448">
    <property type="entry name" value="Nucleotide-diphospho-sugar transferases"/>
    <property type="match status" value="1"/>
</dbReference>
<dbReference type="AlphaFoldDB" id="A0A653DZ84"/>
<dbReference type="Gene3D" id="3.90.550.10">
    <property type="entry name" value="Spore Coat Polysaccharide Biosynthesis Protein SpsA, Chain A"/>
    <property type="match status" value="1"/>
</dbReference>
<proteinExistence type="predicted"/>
<dbReference type="PANTHER" id="PTHR36529">
    <property type="entry name" value="SLL1095 PROTEIN"/>
    <property type="match status" value="1"/>
</dbReference>
<evidence type="ECO:0008006" key="2">
    <source>
        <dbReference type="Google" id="ProtNLM"/>
    </source>
</evidence>
<accession>A0A653DZ84</accession>
<reference evidence="1" key="1">
    <citation type="submission" date="2019-02" db="EMBL/GenBank/DDBJ databases">
        <authorList>
            <consortium name="Genoscope - CEA"/>
            <person name="William W."/>
        </authorList>
    </citation>
    <scope>NUCLEOTIDE SEQUENCE [LARGE SCALE GENOMIC DNA]</scope>
    <source>
        <strain evidence="1">YSy11</strain>
    </source>
</reference>
<protein>
    <recommendedName>
        <fullName evidence="2">Glycosyltransferase</fullName>
    </recommendedName>
</protein>
<gene>
    <name evidence="1" type="ORF">PMYSY11_0097</name>
</gene>
<dbReference type="NCBIfam" id="TIGR04282">
    <property type="entry name" value="glyco_like_cofC"/>
    <property type="match status" value="1"/>
</dbReference>
<dbReference type="RefSeq" id="WP_150547256.1">
    <property type="nucleotide sequence ID" value="NZ_LR215729.2"/>
</dbReference>